<evidence type="ECO:0000313" key="1">
    <source>
        <dbReference type="Proteomes" id="UP000050795"/>
    </source>
</evidence>
<dbReference type="WBParaSite" id="TREG1_35060.1">
    <property type="protein sequence ID" value="TREG1_35060.1"/>
    <property type="gene ID" value="TREG1_35060"/>
</dbReference>
<reference evidence="1" key="1">
    <citation type="submission" date="2022-06" db="EMBL/GenBank/DDBJ databases">
        <authorList>
            <person name="Berger JAMES D."/>
            <person name="Berger JAMES D."/>
        </authorList>
    </citation>
    <scope>NUCLEOTIDE SEQUENCE [LARGE SCALE GENOMIC DNA]</scope>
</reference>
<evidence type="ECO:0000313" key="2">
    <source>
        <dbReference type="WBParaSite" id="TREG1_35060.1"/>
    </source>
</evidence>
<protein>
    <submittedName>
        <fullName evidence="2">Uncharacterized protein</fullName>
    </submittedName>
</protein>
<organism evidence="1 2">
    <name type="scientific">Trichobilharzia regenti</name>
    <name type="common">Nasal bird schistosome</name>
    <dbReference type="NCBI Taxonomy" id="157069"/>
    <lineage>
        <taxon>Eukaryota</taxon>
        <taxon>Metazoa</taxon>
        <taxon>Spiralia</taxon>
        <taxon>Lophotrochozoa</taxon>
        <taxon>Platyhelminthes</taxon>
        <taxon>Trematoda</taxon>
        <taxon>Digenea</taxon>
        <taxon>Strigeidida</taxon>
        <taxon>Schistosomatoidea</taxon>
        <taxon>Schistosomatidae</taxon>
        <taxon>Trichobilharzia</taxon>
    </lineage>
</organism>
<dbReference type="AlphaFoldDB" id="A0AA85JPW1"/>
<dbReference type="Proteomes" id="UP000050795">
    <property type="component" value="Unassembled WGS sequence"/>
</dbReference>
<name>A0AA85JPW1_TRIRE</name>
<accession>A0AA85JPW1</accession>
<proteinExistence type="predicted"/>
<reference evidence="2" key="2">
    <citation type="submission" date="2023-11" db="UniProtKB">
        <authorList>
            <consortium name="WormBaseParasite"/>
        </authorList>
    </citation>
    <scope>IDENTIFICATION</scope>
</reference>
<sequence>MTLPNHRVGHPGSDIINLWETTMIIDDLSLLFHLPCGCDLLYRFPNQTSLKNCLTLYPLISSNRHNNNNGHNQNEDSSVYMKYQSTPAWIESVCYSVVLSVILPSPTSSNSSCSFRLLFVSIRICATLLSKVSLAI</sequence>
<keyword evidence="1" id="KW-1185">Reference proteome</keyword>